<dbReference type="PANTHER" id="PTHR34414:SF1">
    <property type="entry name" value="SUBTILISIN-LIKE SERINE PROTEASE"/>
    <property type="match status" value="1"/>
</dbReference>
<dbReference type="Pfam" id="PF20246">
    <property type="entry name" value="DUF6601"/>
    <property type="match status" value="1"/>
</dbReference>
<dbReference type="EMBL" id="KI912116">
    <property type="protein sequence ID" value="ETS77439.1"/>
    <property type="molecule type" value="Genomic_DNA"/>
</dbReference>
<evidence type="ECO:0000313" key="2">
    <source>
        <dbReference type="EMBL" id="ETS77439.1"/>
    </source>
</evidence>
<dbReference type="HOGENOM" id="CLU_043687_0_2_1"/>
<accession>W3WUF7</accession>
<dbReference type="RefSeq" id="XP_007838085.1">
    <property type="nucleotide sequence ID" value="XM_007839894.1"/>
</dbReference>
<keyword evidence="1" id="KW-1133">Transmembrane helix</keyword>
<dbReference type="OrthoDB" id="5086500at2759"/>
<keyword evidence="1" id="KW-0812">Transmembrane</keyword>
<dbReference type="AlphaFoldDB" id="W3WUF7"/>
<sequence length="342" mass="39307">MDGSWSQACPFKTRLLEAAKTDADHDDLEVLLPASLRIRDEITIPRLEETRWIKKELDLTRLNQMFGYLWLAGRPMPPRPLHYQLLLGRDIMITEQMDLHLVWTGSRMFLKPLPRFLLEPQLWTQFLCCKQQCNCRGTNKQSAEIQGAECKRSLWRAANGFLFSYAALISYESDFRIAQEKNLIPPEVSWLAWRAFVRELKTEGIYGRVDPRFLYGELRLGRLSKIHRLSHLSLRGYSQAWNQYASLFETNFTLIASVVVYVAFILGAMQTGLSTSYAENDAFQAASWGFTVFSILGLVIVTVLVFLLFLAMFASNTVATLSYRKKRMRDISNHSQGVSTEP</sequence>
<name>W3WUF7_PESFW</name>
<dbReference type="eggNOG" id="ENOG502SI6N">
    <property type="taxonomic scope" value="Eukaryota"/>
</dbReference>
<reference evidence="3" key="1">
    <citation type="journal article" date="2015" name="BMC Genomics">
        <title>Genomic and transcriptomic analysis of the endophytic fungus Pestalotiopsis fici reveals its lifestyle and high potential for synthesis of natural products.</title>
        <authorList>
            <person name="Wang X."/>
            <person name="Zhang X."/>
            <person name="Liu L."/>
            <person name="Xiang M."/>
            <person name="Wang W."/>
            <person name="Sun X."/>
            <person name="Che Y."/>
            <person name="Guo L."/>
            <person name="Liu G."/>
            <person name="Guo L."/>
            <person name="Wang C."/>
            <person name="Yin W.B."/>
            <person name="Stadler M."/>
            <person name="Zhang X."/>
            <person name="Liu X."/>
        </authorList>
    </citation>
    <scope>NUCLEOTIDE SEQUENCE [LARGE SCALE GENOMIC DNA]</scope>
    <source>
        <strain evidence="3">W106-1 / CGMCC3.15140</strain>
    </source>
</reference>
<dbReference type="KEGG" id="pfy:PFICI_11313"/>
<evidence type="ECO:0000313" key="3">
    <source>
        <dbReference type="Proteomes" id="UP000030651"/>
    </source>
</evidence>
<dbReference type="InParanoid" id="W3WUF7"/>
<evidence type="ECO:0000256" key="1">
    <source>
        <dbReference type="SAM" id="Phobius"/>
    </source>
</evidence>
<keyword evidence="3" id="KW-1185">Reference proteome</keyword>
<feature type="transmembrane region" description="Helical" evidence="1">
    <location>
        <begin position="252"/>
        <end position="273"/>
    </location>
</feature>
<dbReference type="OMA" id="ITEQMDM"/>
<organism evidence="2 3">
    <name type="scientific">Pestalotiopsis fici (strain W106-1 / CGMCC3.15140)</name>
    <dbReference type="NCBI Taxonomy" id="1229662"/>
    <lineage>
        <taxon>Eukaryota</taxon>
        <taxon>Fungi</taxon>
        <taxon>Dikarya</taxon>
        <taxon>Ascomycota</taxon>
        <taxon>Pezizomycotina</taxon>
        <taxon>Sordariomycetes</taxon>
        <taxon>Xylariomycetidae</taxon>
        <taxon>Amphisphaeriales</taxon>
        <taxon>Sporocadaceae</taxon>
        <taxon>Pestalotiopsis</taxon>
    </lineage>
</organism>
<gene>
    <name evidence="2" type="ORF">PFICI_11313</name>
</gene>
<feature type="transmembrane region" description="Helical" evidence="1">
    <location>
        <begin position="293"/>
        <end position="319"/>
    </location>
</feature>
<dbReference type="Proteomes" id="UP000030651">
    <property type="component" value="Unassembled WGS sequence"/>
</dbReference>
<dbReference type="PANTHER" id="PTHR34414">
    <property type="entry name" value="HET DOMAIN-CONTAINING PROTEIN-RELATED"/>
    <property type="match status" value="1"/>
</dbReference>
<proteinExistence type="predicted"/>
<protein>
    <submittedName>
        <fullName evidence="2">Uncharacterized protein</fullName>
    </submittedName>
</protein>
<dbReference type="GeneID" id="19276326"/>
<keyword evidence="1" id="KW-0472">Membrane</keyword>
<dbReference type="InterPro" id="IPR046536">
    <property type="entry name" value="DUF6601"/>
</dbReference>